<evidence type="ECO:0000256" key="1">
    <source>
        <dbReference type="SAM" id="MobiDB-lite"/>
    </source>
</evidence>
<evidence type="ECO:0000313" key="2">
    <source>
        <dbReference type="EMBL" id="TWW58147.1"/>
    </source>
</evidence>
<name>A0A5C6MXH8_9TELE</name>
<sequence>MDASAAVQRSTLGKQQLFTSLPKTPLLPPQRLGSARDVSSGAEKHFSRSLLPSSPPSFSQEASSGVIRPWSGNLAAATLTPPPSPTTSSSPQGQHSVPSRLNPPILSPDSSPSPPSIMPHCSPKLALGRGCGHQSQRVGLPVLMEDGVRVLSG</sequence>
<proteinExistence type="predicted"/>
<protein>
    <submittedName>
        <fullName evidence="2">Uncharacterized protein</fullName>
    </submittedName>
</protein>
<dbReference type="AlphaFoldDB" id="A0A5C6MXH8"/>
<keyword evidence="3" id="KW-1185">Reference proteome</keyword>
<gene>
    <name evidence="2" type="ORF">D4764_07G0008660</name>
</gene>
<comment type="caution">
    <text evidence="2">The sequence shown here is derived from an EMBL/GenBank/DDBJ whole genome shotgun (WGS) entry which is preliminary data.</text>
</comment>
<feature type="compositionally biased region" description="Polar residues" evidence="1">
    <location>
        <begin position="7"/>
        <end position="22"/>
    </location>
</feature>
<dbReference type="Proteomes" id="UP000324091">
    <property type="component" value="Chromosome 7"/>
</dbReference>
<evidence type="ECO:0000313" key="3">
    <source>
        <dbReference type="Proteomes" id="UP000324091"/>
    </source>
</evidence>
<feature type="compositionally biased region" description="Low complexity" evidence="1">
    <location>
        <begin position="48"/>
        <end position="64"/>
    </location>
</feature>
<reference evidence="2 3" key="1">
    <citation type="submission" date="2019-04" db="EMBL/GenBank/DDBJ databases">
        <title>Chromosome genome assembly for Takifugu flavidus.</title>
        <authorList>
            <person name="Xiao S."/>
        </authorList>
    </citation>
    <scope>NUCLEOTIDE SEQUENCE [LARGE SCALE GENOMIC DNA]</scope>
    <source>
        <strain evidence="2">HTHZ2018</strain>
        <tissue evidence="2">Muscle</tissue>
    </source>
</reference>
<organism evidence="2 3">
    <name type="scientific">Takifugu flavidus</name>
    <name type="common">sansaifugu</name>
    <dbReference type="NCBI Taxonomy" id="433684"/>
    <lineage>
        <taxon>Eukaryota</taxon>
        <taxon>Metazoa</taxon>
        <taxon>Chordata</taxon>
        <taxon>Craniata</taxon>
        <taxon>Vertebrata</taxon>
        <taxon>Euteleostomi</taxon>
        <taxon>Actinopterygii</taxon>
        <taxon>Neopterygii</taxon>
        <taxon>Teleostei</taxon>
        <taxon>Neoteleostei</taxon>
        <taxon>Acanthomorphata</taxon>
        <taxon>Eupercaria</taxon>
        <taxon>Tetraodontiformes</taxon>
        <taxon>Tetradontoidea</taxon>
        <taxon>Tetraodontidae</taxon>
        <taxon>Takifugu</taxon>
    </lineage>
</organism>
<feature type="region of interest" description="Disordered" evidence="1">
    <location>
        <begin position="1"/>
        <end position="120"/>
    </location>
</feature>
<dbReference type="EMBL" id="RHFK02000020">
    <property type="protein sequence ID" value="TWW58147.1"/>
    <property type="molecule type" value="Genomic_DNA"/>
</dbReference>
<accession>A0A5C6MXH8</accession>